<dbReference type="InterPro" id="IPR027417">
    <property type="entry name" value="P-loop_NTPase"/>
</dbReference>
<evidence type="ECO:0000256" key="2">
    <source>
        <dbReference type="ARBA" id="ARBA00011322"/>
    </source>
</evidence>
<dbReference type="Pfam" id="PF13558">
    <property type="entry name" value="SbcC_Walker_B"/>
    <property type="match status" value="1"/>
</dbReference>
<evidence type="ECO:0000256" key="1">
    <source>
        <dbReference type="ARBA" id="ARBA00006930"/>
    </source>
</evidence>
<dbReference type="PANTHER" id="PTHR32114">
    <property type="entry name" value="ABC TRANSPORTER ABCH.3"/>
    <property type="match status" value="1"/>
</dbReference>
<dbReference type="AlphaFoldDB" id="A0AA94HYA9"/>
<dbReference type="EMBL" id="FQUA01000004">
    <property type="protein sequence ID" value="SHE63731.1"/>
    <property type="molecule type" value="Genomic_DNA"/>
</dbReference>
<dbReference type="Gene3D" id="3.40.50.300">
    <property type="entry name" value="P-loop containing nucleotide triphosphate hydrolases"/>
    <property type="match status" value="2"/>
</dbReference>
<dbReference type="InterPro" id="IPR038729">
    <property type="entry name" value="Rad50/SbcC_AAA"/>
</dbReference>
<dbReference type="GO" id="GO:0016887">
    <property type="term" value="F:ATP hydrolysis activity"/>
    <property type="evidence" value="ECO:0007669"/>
    <property type="project" value="InterPro"/>
</dbReference>
<feature type="coiled-coil region" evidence="4">
    <location>
        <begin position="366"/>
        <end position="420"/>
    </location>
</feature>
<sequence>MKPIHLTISAFGPFAETIEIPFSKLGAGGLFLVSGDTGAGKTTIFDAICFALFGETSGSNRGIDSVRSDFAQGNTKTYIELLFQHKGKIYRIVRNPAYRRPKKNGDGMTTEVAEAALFCQDETVSTGFVQVKKAVEELLSVDSKQFKQIAMIAQGEFLKLLYAESSERGAIFRKVFHTNTFADFQQRLKEMEKLNRAQFEDSEKRLLHYLQQLFREESLDAKSLIYQAEAILEQEEKTFADGQKEVLHLKEEKASLSKKEQELTRDISKGEINNKRIENLEKAKKELQQLTEKKEEQQEAQMSLLKQRIAQDYIHPLEKGMLHEKEMLAETETQTLAFRKKLSALYPVLKSIDDERKSQESAQPKLNEERIRLKKMENDFADYSRKEALQKEKVILKQEKEALEKDLIAIQSKIKVLEDTISEVKTKLEEKPLLEKGELVLEQAKQGKKEREKRIKQIISMQEALKVDEIALETLRKQYKLAELQWKETRHNREAIETAYLGEQAGILAEKLQEDTPCPVCGSLEHPRKAELSLSAPTEEEWKKSKVDEELAGANLQEIASKGKEHSARCQVQRENILKFCSEEATSVETIQEDLTSIQKDINSLELELKTHKSKLLELSELEKVLEIETTSLADQKKQLEAIETKVKSNLEKFGLLQGEFISLEQRLEKNTTAEQAKLAIDDLQRYIDKADVEYKRILTLYQEKKDEVQKLETRLEESRSMALQGEKRLKQAESLFYSMMEEKGFPTEEQYHLSLPASRETLEQEEQRIQAFFYQLTQLENFVQRTELSEETKIYDLTKLQDEMNTITLRMKDIDDALEGLNGSNAIREIALQKGRAELKIRQKLEKQYLPILELSKTANGELSGKDKITFESFVQGFYFDRVLRAANLRLGEMTEGRYRLFRAENASDKRSQSGLEMEVMDYYTGKSRSVKSLSGGEAFKASLSLALGLSDVIQSHAGGVQIDAMFIDEGFGALDEQSREQAVQVLQRLSYGNRLVGIISHITELKENIEKKILVQRSSKGSSVEVIS</sequence>
<organism evidence="6 7">
    <name type="scientific">Anaerotignum propionicum DSM 1682</name>
    <dbReference type="NCBI Taxonomy" id="991789"/>
    <lineage>
        <taxon>Bacteria</taxon>
        <taxon>Bacillati</taxon>
        <taxon>Bacillota</taxon>
        <taxon>Clostridia</taxon>
        <taxon>Lachnospirales</taxon>
        <taxon>Anaerotignaceae</taxon>
        <taxon>Anaerotignum</taxon>
    </lineage>
</organism>
<dbReference type="RefSeq" id="WP_072743570.1">
    <property type="nucleotide sequence ID" value="NZ_FQUA01000004.1"/>
</dbReference>
<dbReference type="GO" id="GO:0006302">
    <property type="term" value="P:double-strand break repair"/>
    <property type="evidence" value="ECO:0007669"/>
    <property type="project" value="InterPro"/>
</dbReference>
<keyword evidence="6" id="KW-0269">Exonuclease</keyword>
<feature type="domain" description="Rad50/SbcC-type AAA" evidence="5">
    <location>
        <begin position="6"/>
        <end position="294"/>
    </location>
</feature>
<evidence type="ECO:0000259" key="5">
    <source>
        <dbReference type="Pfam" id="PF13476"/>
    </source>
</evidence>
<name>A0AA94HYA9_ANAPI</name>
<proteinExistence type="inferred from homology"/>
<evidence type="ECO:0000256" key="3">
    <source>
        <dbReference type="ARBA" id="ARBA00013368"/>
    </source>
</evidence>
<comment type="subunit">
    <text evidence="2">Heterodimer of SbcC and SbcD.</text>
</comment>
<keyword evidence="6" id="KW-0540">Nuclease</keyword>
<comment type="caution">
    <text evidence="6">The sequence shown here is derived from an EMBL/GenBank/DDBJ whole genome shotgun (WGS) entry which is preliminary data.</text>
</comment>
<keyword evidence="4" id="KW-0175">Coiled coil</keyword>
<evidence type="ECO:0000256" key="4">
    <source>
        <dbReference type="SAM" id="Coils"/>
    </source>
</evidence>
<comment type="similarity">
    <text evidence="1">Belongs to the SMC family. SbcC subfamily.</text>
</comment>
<feature type="coiled-coil region" evidence="4">
    <location>
        <begin position="588"/>
        <end position="722"/>
    </location>
</feature>
<dbReference type="Pfam" id="PF13476">
    <property type="entry name" value="AAA_23"/>
    <property type="match status" value="1"/>
</dbReference>
<reference evidence="7" key="1">
    <citation type="submission" date="2016-11" db="EMBL/GenBank/DDBJ databases">
        <authorList>
            <person name="Jaros S."/>
            <person name="Januszkiewicz K."/>
            <person name="Wedrychowicz H."/>
        </authorList>
    </citation>
    <scope>NUCLEOTIDE SEQUENCE [LARGE SCALE GENOMIC DNA]</scope>
    <source>
        <strain evidence="7">DSM 1682</strain>
    </source>
</reference>
<evidence type="ECO:0000313" key="7">
    <source>
        <dbReference type="Proteomes" id="UP000184204"/>
    </source>
</evidence>
<dbReference type="GO" id="GO:0004527">
    <property type="term" value="F:exonuclease activity"/>
    <property type="evidence" value="ECO:0007669"/>
    <property type="project" value="UniProtKB-KW"/>
</dbReference>
<dbReference type="SUPFAM" id="SSF52540">
    <property type="entry name" value="P-loop containing nucleoside triphosphate hydrolases"/>
    <property type="match status" value="1"/>
</dbReference>
<protein>
    <recommendedName>
        <fullName evidence="3">Nuclease SbcCD subunit C</fullName>
    </recommendedName>
</protein>
<dbReference type="PANTHER" id="PTHR32114:SF2">
    <property type="entry name" value="ABC TRANSPORTER ABCH.3"/>
    <property type="match status" value="1"/>
</dbReference>
<accession>A0AA94HYA9</accession>
<gene>
    <name evidence="6" type="ORF">SAMN02745151_01326</name>
</gene>
<keyword evidence="6" id="KW-0378">Hydrolase</keyword>
<dbReference type="Proteomes" id="UP000184204">
    <property type="component" value="Unassembled WGS sequence"/>
</dbReference>
<evidence type="ECO:0000313" key="6">
    <source>
        <dbReference type="EMBL" id="SHE63731.1"/>
    </source>
</evidence>
<feature type="coiled-coil region" evidence="4">
    <location>
        <begin position="232"/>
        <end position="307"/>
    </location>
</feature>